<dbReference type="AlphaFoldDB" id="A0A6P1ZB65"/>
<protein>
    <submittedName>
        <fullName evidence="1">Uncharacterized protein</fullName>
    </submittedName>
</protein>
<sequence length="79" mass="8200">MAFASKKIKETIMGDMRVHMGSFTQGNGDTGGAIDTGLSEVNHFHAIAALNVAKNGGTVTITTADPTEAQAGDWLAMGY</sequence>
<name>A0A6P1ZB65_9BACT</name>
<evidence type="ECO:0000313" key="2">
    <source>
        <dbReference type="Proteomes" id="UP000434052"/>
    </source>
</evidence>
<gene>
    <name evidence="1" type="ORF">DQK91_18815</name>
</gene>
<dbReference type="RefSeq" id="WP_144306949.1">
    <property type="nucleotide sequence ID" value="NZ_QMIF01000017.1"/>
</dbReference>
<accession>A0A6P1ZB65</accession>
<dbReference type="Proteomes" id="UP000434052">
    <property type="component" value="Unassembled WGS sequence"/>
</dbReference>
<evidence type="ECO:0000313" key="1">
    <source>
        <dbReference type="EMBL" id="TVM31163.1"/>
    </source>
</evidence>
<reference evidence="1 2" key="1">
    <citation type="submission" date="2018-06" db="EMBL/GenBank/DDBJ databases">
        <title>Complete genome of Desulfovibrio marinus P48SEP.</title>
        <authorList>
            <person name="Crispim J.S."/>
            <person name="Vidigal P.M.P."/>
            <person name="Silva L.C.F."/>
            <person name="Araujo L.C."/>
            <person name="Laguardia C.N."/>
            <person name="Dias R.S."/>
            <person name="Sousa M.P."/>
            <person name="Paula S.O."/>
            <person name="Silva C."/>
        </authorList>
    </citation>
    <scope>NUCLEOTIDE SEQUENCE [LARGE SCALE GENOMIC DNA]</scope>
    <source>
        <strain evidence="1 2">P48SEP</strain>
    </source>
</reference>
<organism evidence="1 2">
    <name type="scientific">Oceanidesulfovibrio marinus</name>
    <dbReference type="NCBI Taxonomy" id="370038"/>
    <lineage>
        <taxon>Bacteria</taxon>
        <taxon>Pseudomonadati</taxon>
        <taxon>Thermodesulfobacteriota</taxon>
        <taxon>Desulfovibrionia</taxon>
        <taxon>Desulfovibrionales</taxon>
        <taxon>Desulfovibrionaceae</taxon>
        <taxon>Oceanidesulfovibrio</taxon>
    </lineage>
</organism>
<dbReference type="EMBL" id="QMIF01000017">
    <property type="protein sequence ID" value="TVM31163.1"/>
    <property type="molecule type" value="Genomic_DNA"/>
</dbReference>
<proteinExistence type="predicted"/>
<comment type="caution">
    <text evidence="1">The sequence shown here is derived from an EMBL/GenBank/DDBJ whole genome shotgun (WGS) entry which is preliminary data.</text>
</comment>